<proteinExistence type="predicted"/>
<reference evidence="2 3" key="1">
    <citation type="submission" date="2021-06" db="EMBL/GenBank/DDBJ databases">
        <authorList>
            <person name="Palmer J.M."/>
        </authorList>
    </citation>
    <scope>NUCLEOTIDE SEQUENCE [LARGE SCALE GENOMIC DNA]</scope>
    <source>
        <strain evidence="3">if_2019</strain>
        <tissue evidence="2">Muscle</tissue>
    </source>
</reference>
<keyword evidence="1" id="KW-0812">Transmembrane</keyword>
<organism evidence="2 3">
    <name type="scientific">Ilyodon furcidens</name>
    <name type="common">goldbreast splitfin</name>
    <dbReference type="NCBI Taxonomy" id="33524"/>
    <lineage>
        <taxon>Eukaryota</taxon>
        <taxon>Metazoa</taxon>
        <taxon>Chordata</taxon>
        <taxon>Craniata</taxon>
        <taxon>Vertebrata</taxon>
        <taxon>Euteleostomi</taxon>
        <taxon>Actinopterygii</taxon>
        <taxon>Neopterygii</taxon>
        <taxon>Teleostei</taxon>
        <taxon>Neoteleostei</taxon>
        <taxon>Acanthomorphata</taxon>
        <taxon>Ovalentaria</taxon>
        <taxon>Atherinomorphae</taxon>
        <taxon>Cyprinodontiformes</taxon>
        <taxon>Goodeidae</taxon>
        <taxon>Ilyodon</taxon>
    </lineage>
</organism>
<accession>A0ABV0SLV3</accession>
<evidence type="ECO:0000313" key="2">
    <source>
        <dbReference type="EMBL" id="MEQ2220508.1"/>
    </source>
</evidence>
<name>A0ABV0SLV3_9TELE</name>
<dbReference type="EMBL" id="JAHRIQ010000378">
    <property type="protein sequence ID" value="MEQ2220508.1"/>
    <property type="molecule type" value="Genomic_DNA"/>
</dbReference>
<sequence length="119" mass="12927">MTSGVRWVVKRFRLYLCEQLRFGRVYLLEPVWSGVLIGLVGLWVLGCLVPGVLPCASLALGLLLLCFADDLPLCRAYGCPGVAQCAGLPGATAAFWSWVHLFFAAHGCCVLQASYHSCH</sequence>
<feature type="transmembrane region" description="Helical" evidence="1">
    <location>
        <begin position="25"/>
        <end position="45"/>
    </location>
</feature>
<keyword evidence="1" id="KW-0472">Membrane</keyword>
<keyword evidence="3" id="KW-1185">Reference proteome</keyword>
<evidence type="ECO:0000256" key="1">
    <source>
        <dbReference type="SAM" id="Phobius"/>
    </source>
</evidence>
<evidence type="ECO:0000313" key="3">
    <source>
        <dbReference type="Proteomes" id="UP001482620"/>
    </source>
</evidence>
<protein>
    <submittedName>
        <fullName evidence="2">Uncharacterized protein</fullName>
    </submittedName>
</protein>
<comment type="caution">
    <text evidence="2">The sequence shown here is derived from an EMBL/GenBank/DDBJ whole genome shotgun (WGS) entry which is preliminary data.</text>
</comment>
<gene>
    <name evidence="2" type="ORF">ILYODFUR_006212</name>
</gene>
<keyword evidence="1" id="KW-1133">Transmembrane helix</keyword>
<dbReference type="Proteomes" id="UP001482620">
    <property type="component" value="Unassembled WGS sequence"/>
</dbReference>